<dbReference type="Pfam" id="PF19803">
    <property type="entry name" value="DUF6286"/>
    <property type="match status" value="1"/>
</dbReference>
<evidence type="ECO:0000313" key="4">
    <source>
        <dbReference type="Proteomes" id="UP000650628"/>
    </source>
</evidence>
<proteinExistence type="predicted"/>
<evidence type="ECO:0000313" key="3">
    <source>
        <dbReference type="EMBL" id="GII34988.1"/>
    </source>
</evidence>
<dbReference type="EMBL" id="BOOO01000079">
    <property type="protein sequence ID" value="GII34988.1"/>
    <property type="molecule type" value="Genomic_DNA"/>
</dbReference>
<dbReference type="InterPro" id="IPR046253">
    <property type="entry name" value="DUF6286"/>
</dbReference>
<feature type="domain" description="DUF6286" evidence="2">
    <location>
        <begin position="70"/>
        <end position="174"/>
    </location>
</feature>
<reference evidence="3 4" key="1">
    <citation type="submission" date="2021-01" db="EMBL/GenBank/DDBJ databases">
        <title>Whole genome shotgun sequence of Planotetraspora mira NBRC 15435.</title>
        <authorList>
            <person name="Komaki H."/>
            <person name="Tamura T."/>
        </authorList>
    </citation>
    <scope>NUCLEOTIDE SEQUENCE [LARGE SCALE GENOMIC DNA]</scope>
    <source>
        <strain evidence="3 4">NBRC 15435</strain>
    </source>
</reference>
<dbReference type="AlphaFoldDB" id="A0A8J3TXP6"/>
<keyword evidence="1" id="KW-0472">Membrane</keyword>
<sequence length="177" mass="18766">MRAFRPRRAIPAAISALALLAAGVLTALETISALAGRPARLVPYEQVAAWAQTTTWQDRQALTSAGIAAVLGLLLLLFALVAGRPRLLALRTGDPDLVAGVRPRTLTKLVAAVASEADGVRGARAKVRGRQVTVNARTDLRDTLGVQERVRAAVEDEIGRLAPIGRYTVRAHVRGPS</sequence>
<organism evidence="3 4">
    <name type="scientific">Planotetraspora mira</name>
    <dbReference type="NCBI Taxonomy" id="58121"/>
    <lineage>
        <taxon>Bacteria</taxon>
        <taxon>Bacillati</taxon>
        <taxon>Actinomycetota</taxon>
        <taxon>Actinomycetes</taxon>
        <taxon>Streptosporangiales</taxon>
        <taxon>Streptosporangiaceae</taxon>
        <taxon>Planotetraspora</taxon>
    </lineage>
</organism>
<evidence type="ECO:0000256" key="1">
    <source>
        <dbReference type="SAM" id="Phobius"/>
    </source>
</evidence>
<gene>
    <name evidence="3" type="ORF">Pmi06nite_84300</name>
</gene>
<feature type="transmembrane region" description="Helical" evidence="1">
    <location>
        <begin position="61"/>
        <end position="82"/>
    </location>
</feature>
<dbReference type="Proteomes" id="UP000650628">
    <property type="component" value="Unassembled WGS sequence"/>
</dbReference>
<name>A0A8J3TXP6_9ACTN</name>
<comment type="caution">
    <text evidence="3">The sequence shown here is derived from an EMBL/GenBank/DDBJ whole genome shotgun (WGS) entry which is preliminary data.</text>
</comment>
<accession>A0A8J3TXP6</accession>
<keyword evidence="4" id="KW-1185">Reference proteome</keyword>
<keyword evidence="1" id="KW-1133">Transmembrane helix</keyword>
<protein>
    <recommendedName>
        <fullName evidence="2">DUF6286 domain-containing protein</fullName>
    </recommendedName>
</protein>
<keyword evidence="1" id="KW-0812">Transmembrane</keyword>
<evidence type="ECO:0000259" key="2">
    <source>
        <dbReference type="Pfam" id="PF19803"/>
    </source>
</evidence>